<reference evidence="8 9" key="1">
    <citation type="submission" date="2016-07" db="EMBL/GenBank/DDBJ databases">
        <title>Characterization of isolates of Eisenbergiella tayi derived from blood cultures, using whole genome sequencing.</title>
        <authorList>
            <person name="Burdz T."/>
            <person name="Wiebe D."/>
            <person name="Huynh C."/>
            <person name="Bernard K."/>
        </authorList>
    </citation>
    <scope>NUCLEOTIDE SEQUENCE [LARGE SCALE GENOMIC DNA]</scope>
    <source>
        <strain evidence="8 9">NML 110608</strain>
    </source>
</reference>
<evidence type="ECO:0000256" key="6">
    <source>
        <dbReference type="SAM" id="Phobius"/>
    </source>
</evidence>
<evidence type="ECO:0000256" key="5">
    <source>
        <dbReference type="ARBA" id="ARBA00023136"/>
    </source>
</evidence>
<feature type="transmembrane region" description="Helical" evidence="6">
    <location>
        <begin position="20"/>
        <end position="45"/>
    </location>
</feature>
<dbReference type="EMBL" id="MCGH01000002">
    <property type="protein sequence ID" value="ODM06866.1"/>
    <property type="molecule type" value="Genomic_DNA"/>
</dbReference>
<dbReference type="GO" id="GO:0005886">
    <property type="term" value="C:plasma membrane"/>
    <property type="evidence" value="ECO:0007669"/>
    <property type="project" value="UniProtKB-SubCell"/>
</dbReference>
<evidence type="ECO:0000313" key="9">
    <source>
        <dbReference type="Proteomes" id="UP000094067"/>
    </source>
</evidence>
<dbReference type="Pfam" id="PF02687">
    <property type="entry name" value="FtsX"/>
    <property type="match status" value="2"/>
</dbReference>
<feature type="transmembrane region" description="Helical" evidence="6">
    <location>
        <begin position="775"/>
        <end position="794"/>
    </location>
</feature>
<dbReference type="InterPro" id="IPR003838">
    <property type="entry name" value="ABC3_permease_C"/>
</dbReference>
<feature type="transmembrane region" description="Helical" evidence="6">
    <location>
        <begin position="487"/>
        <end position="505"/>
    </location>
</feature>
<evidence type="ECO:0000256" key="4">
    <source>
        <dbReference type="ARBA" id="ARBA00022989"/>
    </source>
</evidence>
<feature type="transmembrane region" description="Helical" evidence="6">
    <location>
        <begin position="368"/>
        <end position="391"/>
    </location>
</feature>
<dbReference type="RefSeq" id="WP_069152662.1">
    <property type="nucleotide sequence ID" value="NZ_MCGH01000002.1"/>
</dbReference>
<accession>A0A1E3AFB6</accession>
<feature type="transmembrane region" description="Helical" evidence="6">
    <location>
        <begin position="420"/>
        <end position="440"/>
    </location>
</feature>
<dbReference type="Proteomes" id="UP000094067">
    <property type="component" value="Unassembled WGS sequence"/>
</dbReference>
<evidence type="ECO:0000259" key="7">
    <source>
        <dbReference type="Pfam" id="PF02687"/>
    </source>
</evidence>
<name>A0A1E3AFB6_9FIRM</name>
<feature type="transmembrane region" description="Helical" evidence="6">
    <location>
        <begin position="738"/>
        <end position="763"/>
    </location>
</feature>
<proteinExistence type="predicted"/>
<evidence type="ECO:0000256" key="3">
    <source>
        <dbReference type="ARBA" id="ARBA00022692"/>
    </source>
</evidence>
<protein>
    <submittedName>
        <fullName evidence="8">FtsX-like permease family protein</fullName>
    </submittedName>
</protein>
<evidence type="ECO:0000256" key="1">
    <source>
        <dbReference type="ARBA" id="ARBA00004651"/>
    </source>
</evidence>
<dbReference type="PATRIC" id="fig|1432052.4.peg.3075"/>
<organism evidence="8 9">
    <name type="scientific">Eisenbergiella tayi</name>
    <dbReference type="NCBI Taxonomy" id="1432052"/>
    <lineage>
        <taxon>Bacteria</taxon>
        <taxon>Bacillati</taxon>
        <taxon>Bacillota</taxon>
        <taxon>Clostridia</taxon>
        <taxon>Lachnospirales</taxon>
        <taxon>Lachnospiraceae</taxon>
        <taxon>Eisenbergiella</taxon>
    </lineage>
</organism>
<comment type="caution">
    <text evidence="8">The sequence shown here is derived from an EMBL/GenBank/DDBJ whole genome shotgun (WGS) entry which is preliminary data.</text>
</comment>
<sequence>MQKLLFKRTLRDLKSNFFRYMALFLLIILCMFIVVGTIGSAVSVIESVNKRAEANHLEDGQFGVFVPLDKKTLQELKHMRVTLEECFYLDFLMEDASTLRVMKNRESLNLMNLEEGAPAYFPGEIIVERIYAAAHDLSIGDNIKIAGTDYTISGIGTSPDYEYCLQNMSGMSSDGNVFGTAFVTPEAYNELLAGGKALHAEEYRYSYLLGDNMTHSELKDYLKNIQINPDEVKDPFFQEMVSRKTKDRDILTDSLQELLQNAGALSGNPEAFQQKAKELQAKAGNLMDSICPLEMENLTDFVKAEDNPRIKAANRDVEINIKVGLTAGIIVLILITYVISVFIIHSIDQESPVIGALYALGLKRKQLLWHYTMLPVLLCLLGGAAGTALGYSQLGMSMMTAESYTYYSTPPIETCLSRWLLIYGLLLPPFTAFLVTRILIQKRLKRSALSLLRKEISDDKGNGIRIRHLSFLSTFQIRQFLREKRSCLAILAGMFVSLLILMLGLNCYSLCLNIKQQNTADTRFSYMYQYKYPAEAVPEGGYPAYIKGLKKEVFGFPMEVSIIGLTDDNPFFPDFSQNRKNEICISSSVAAKYKLSAGDEFILKDEVNERLYGFTITEIVPYSTGLCCFMDIDSMRALFNQDDGYYNAVYSDSPLDIDPGRLYAASTKADIEKSSDIFMEIMKPLMIMLICVSIFVFLIVLYQMTKVMIDRSSYNISLMKIFGYRNKEIRKLYLDGSAYLIAFGSLLMLPAGKILIDLIYPAFIFNIACGGDLSWSPILYSVVYIGILLCYFLIRTLLLAKLKELTPAQVLRAKE</sequence>
<feature type="domain" description="ABC3 transporter permease C-terminal" evidence="7">
    <location>
        <begin position="688"/>
        <end position="804"/>
    </location>
</feature>
<keyword evidence="2" id="KW-1003">Cell membrane</keyword>
<evidence type="ECO:0000256" key="2">
    <source>
        <dbReference type="ARBA" id="ARBA00022475"/>
    </source>
</evidence>
<keyword evidence="4 6" id="KW-1133">Transmembrane helix</keyword>
<gene>
    <name evidence="8" type="ORF">BEI61_02756</name>
</gene>
<dbReference type="InterPro" id="IPR038766">
    <property type="entry name" value="Membrane_comp_ABC_pdt"/>
</dbReference>
<evidence type="ECO:0000313" key="8">
    <source>
        <dbReference type="EMBL" id="ODM06866.1"/>
    </source>
</evidence>
<keyword evidence="5 6" id="KW-0472">Membrane</keyword>
<comment type="subcellular location">
    <subcellularLocation>
        <location evidence="1">Cell membrane</location>
        <topology evidence="1">Multi-pass membrane protein</topology>
    </subcellularLocation>
</comment>
<dbReference type="PANTHER" id="PTHR30287">
    <property type="entry name" value="MEMBRANE COMPONENT OF PREDICTED ABC SUPERFAMILY METABOLITE UPTAKE TRANSPORTER"/>
    <property type="match status" value="1"/>
</dbReference>
<dbReference type="PANTHER" id="PTHR30287:SF1">
    <property type="entry name" value="INNER MEMBRANE PROTEIN"/>
    <property type="match status" value="1"/>
</dbReference>
<feature type="domain" description="ABC3 transporter permease C-terminal" evidence="7">
    <location>
        <begin position="327"/>
        <end position="445"/>
    </location>
</feature>
<feature type="transmembrane region" description="Helical" evidence="6">
    <location>
        <begin position="681"/>
        <end position="702"/>
    </location>
</feature>
<feature type="transmembrane region" description="Helical" evidence="6">
    <location>
        <begin position="323"/>
        <end position="347"/>
    </location>
</feature>
<dbReference type="AlphaFoldDB" id="A0A1E3AFB6"/>
<keyword evidence="3 6" id="KW-0812">Transmembrane</keyword>